<evidence type="ECO:0000256" key="10">
    <source>
        <dbReference type="ARBA" id="ARBA00022840"/>
    </source>
</evidence>
<dbReference type="Gene3D" id="3.30.450.20">
    <property type="entry name" value="PAS domain"/>
    <property type="match status" value="2"/>
</dbReference>
<dbReference type="Proteomes" id="UP000545037">
    <property type="component" value="Unassembled WGS sequence"/>
</dbReference>
<dbReference type="InterPro" id="IPR004358">
    <property type="entry name" value="Sig_transdc_His_kin-like_C"/>
</dbReference>
<keyword evidence="14" id="KW-0175">Coiled coil</keyword>
<dbReference type="PROSITE" id="PS51257">
    <property type="entry name" value="PROKAR_LIPOPROTEIN"/>
    <property type="match status" value="1"/>
</dbReference>
<dbReference type="Gene3D" id="1.10.287.130">
    <property type="match status" value="1"/>
</dbReference>
<dbReference type="PANTHER" id="PTHR43065">
    <property type="entry name" value="SENSOR HISTIDINE KINASE"/>
    <property type="match status" value="1"/>
</dbReference>
<evidence type="ECO:0000256" key="9">
    <source>
        <dbReference type="ARBA" id="ARBA00022777"/>
    </source>
</evidence>
<dbReference type="PANTHER" id="PTHR43065:SF46">
    <property type="entry name" value="C4-DICARBOXYLATE TRANSPORT SENSOR PROTEIN DCTB"/>
    <property type="match status" value="1"/>
</dbReference>
<evidence type="ECO:0000313" key="17">
    <source>
        <dbReference type="EMBL" id="MBB5744565.1"/>
    </source>
</evidence>
<name>A0A7W9FCV1_9CAUL</name>
<dbReference type="Pfam" id="PF02743">
    <property type="entry name" value="dCache_1"/>
    <property type="match status" value="1"/>
</dbReference>
<feature type="transmembrane region" description="Helical" evidence="15">
    <location>
        <begin position="297"/>
        <end position="318"/>
    </location>
</feature>
<dbReference type="AlphaFoldDB" id="A0A7W9FCV1"/>
<dbReference type="Gene3D" id="6.10.250.3020">
    <property type="match status" value="1"/>
</dbReference>
<evidence type="ECO:0000256" key="4">
    <source>
        <dbReference type="ARBA" id="ARBA00022475"/>
    </source>
</evidence>
<evidence type="ECO:0000256" key="1">
    <source>
        <dbReference type="ARBA" id="ARBA00000085"/>
    </source>
</evidence>
<evidence type="ECO:0000256" key="8">
    <source>
        <dbReference type="ARBA" id="ARBA00022741"/>
    </source>
</evidence>
<keyword evidence="6 17" id="KW-0808">Transferase</keyword>
<evidence type="ECO:0000256" key="7">
    <source>
        <dbReference type="ARBA" id="ARBA00022692"/>
    </source>
</evidence>
<organism evidence="17 18">
    <name type="scientific">Brevundimonas variabilis</name>
    <dbReference type="NCBI Taxonomy" id="74312"/>
    <lineage>
        <taxon>Bacteria</taxon>
        <taxon>Pseudomonadati</taxon>
        <taxon>Pseudomonadota</taxon>
        <taxon>Alphaproteobacteria</taxon>
        <taxon>Caulobacterales</taxon>
        <taxon>Caulobacteraceae</taxon>
        <taxon>Brevundimonas</taxon>
    </lineage>
</organism>
<keyword evidence="13 15" id="KW-0472">Membrane</keyword>
<keyword evidence="10" id="KW-0067">ATP-binding</keyword>
<feature type="coiled-coil region" evidence="14">
    <location>
        <begin position="349"/>
        <end position="383"/>
    </location>
</feature>
<accession>A0A7W9FCV1</accession>
<dbReference type="InterPro" id="IPR033479">
    <property type="entry name" value="dCache_1"/>
</dbReference>
<evidence type="ECO:0000256" key="6">
    <source>
        <dbReference type="ARBA" id="ARBA00022679"/>
    </source>
</evidence>
<dbReference type="SUPFAM" id="SSF103190">
    <property type="entry name" value="Sensory domain-like"/>
    <property type="match status" value="1"/>
</dbReference>
<dbReference type="PIRSF" id="PIRSF036431">
    <property type="entry name" value="STHK_DctB"/>
    <property type="match status" value="1"/>
</dbReference>
<sequence>MGPSESKSSAVWRGFAVIWLALACLAVLVSGEWARRDTRDVAIRQASIASTLHASLLRSELERHRSLPTVLSQDADLFAALASPAGAAADRLNVKLEGLATETRAAAIYLLDSRGIAVSASNWREPTSFVGSDYRFRPYFRGALESGEASFFALGTVSGRPGLYLARRLSNAQGQALGVIVAKVEFDDLEAEWRRSGKPTYVTDSNGVVLLTTVPQWRFRAASPLANAQRRRLSETQTSGTASLADLPFMAGTSDLVRIDSDLAPDLYARASASIPDLGWTVHLLSPVGAQTTRAIFTARTLALLSVALLAGLSGILLRRRQRVQSREIEAQRARIELEQQIDSRTTELRDANSLLNREISERQRLEKSRQLLQDELIQANKLATLGQIAAGVAHEVNQPLAAIRMHADSAGLYLERADSESLGRSLTTISDLTVRIGTITDELRAFSRKTRSEAVAVEVTKALDGALLLAGPRLRERQIRLVRSPLSPDISVQAERYRLEQVLLNLIQNAAEALNGTTDPQITVTVATEDDKVIVRVADNGPGVSAEIRDRLFTPFTTDKPDGMGLGLIISRDILVGFGGDLRLDPTTSGATFSIVLPRAA</sequence>
<dbReference type="PROSITE" id="PS50109">
    <property type="entry name" value="HIS_KIN"/>
    <property type="match status" value="1"/>
</dbReference>
<dbReference type="InterPro" id="IPR003661">
    <property type="entry name" value="HisK_dim/P_dom"/>
</dbReference>
<keyword evidence="11 15" id="KW-1133">Transmembrane helix</keyword>
<comment type="caution">
    <text evidence="17">The sequence shown here is derived from an EMBL/GenBank/DDBJ whole genome shotgun (WGS) entry which is preliminary data.</text>
</comment>
<protein>
    <recommendedName>
        <fullName evidence="3">histidine kinase</fullName>
        <ecNumber evidence="3">2.7.13.3</ecNumber>
    </recommendedName>
</protein>
<evidence type="ECO:0000256" key="15">
    <source>
        <dbReference type="SAM" id="Phobius"/>
    </source>
</evidence>
<proteinExistence type="predicted"/>
<dbReference type="SUPFAM" id="SSF47384">
    <property type="entry name" value="Homodimeric domain of signal transducing histidine kinase"/>
    <property type="match status" value="1"/>
</dbReference>
<evidence type="ECO:0000256" key="14">
    <source>
        <dbReference type="SAM" id="Coils"/>
    </source>
</evidence>
<dbReference type="PRINTS" id="PR00344">
    <property type="entry name" value="BCTRLSENSOR"/>
</dbReference>
<feature type="domain" description="Histidine kinase" evidence="16">
    <location>
        <begin position="392"/>
        <end position="602"/>
    </location>
</feature>
<dbReference type="EC" id="2.7.13.3" evidence="3"/>
<keyword evidence="12" id="KW-0902">Two-component regulatory system</keyword>
<evidence type="ECO:0000256" key="5">
    <source>
        <dbReference type="ARBA" id="ARBA00022553"/>
    </source>
</evidence>
<evidence type="ECO:0000259" key="16">
    <source>
        <dbReference type="PROSITE" id="PS50109"/>
    </source>
</evidence>
<keyword evidence="5" id="KW-0597">Phosphoprotein</keyword>
<evidence type="ECO:0000256" key="2">
    <source>
        <dbReference type="ARBA" id="ARBA00004651"/>
    </source>
</evidence>
<evidence type="ECO:0000256" key="12">
    <source>
        <dbReference type="ARBA" id="ARBA00023012"/>
    </source>
</evidence>
<dbReference type="SUPFAM" id="SSF55874">
    <property type="entry name" value="ATPase domain of HSP90 chaperone/DNA topoisomerase II/histidine kinase"/>
    <property type="match status" value="1"/>
</dbReference>
<comment type="catalytic activity">
    <reaction evidence="1">
        <text>ATP + protein L-histidine = ADP + protein N-phospho-L-histidine.</text>
        <dbReference type="EC" id="2.7.13.3"/>
    </reaction>
</comment>
<reference evidence="17 18" key="1">
    <citation type="submission" date="2020-08" db="EMBL/GenBank/DDBJ databases">
        <title>Genomic Encyclopedia of Type Strains, Phase IV (KMG-IV): sequencing the most valuable type-strain genomes for metagenomic binning, comparative biology and taxonomic classification.</title>
        <authorList>
            <person name="Goeker M."/>
        </authorList>
    </citation>
    <scope>NUCLEOTIDE SEQUENCE [LARGE SCALE GENOMIC DNA]</scope>
    <source>
        <strain evidence="17 18">DSM 4737</strain>
    </source>
</reference>
<evidence type="ECO:0000256" key="3">
    <source>
        <dbReference type="ARBA" id="ARBA00012438"/>
    </source>
</evidence>
<dbReference type="GO" id="GO:0005886">
    <property type="term" value="C:plasma membrane"/>
    <property type="evidence" value="ECO:0007669"/>
    <property type="project" value="UniProtKB-SubCell"/>
</dbReference>
<keyword evidence="18" id="KW-1185">Reference proteome</keyword>
<dbReference type="CDD" id="cd12914">
    <property type="entry name" value="PDC1_DGC_like"/>
    <property type="match status" value="1"/>
</dbReference>
<dbReference type="EMBL" id="JACHOR010000001">
    <property type="protein sequence ID" value="MBB5744565.1"/>
    <property type="molecule type" value="Genomic_DNA"/>
</dbReference>
<keyword evidence="9 17" id="KW-0418">Kinase</keyword>
<dbReference type="InterPro" id="IPR036097">
    <property type="entry name" value="HisK_dim/P_sf"/>
</dbReference>
<evidence type="ECO:0000256" key="11">
    <source>
        <dbReference type="ARBA" id="ARBA00022989"/>
    </source>
</evidence>
<dbReference type="InterPro" id="IPR017055">
    <property type="entry name" value="Sig_transdc_His_kinase_DctB"/>
</dbReference>
<evidence type="ECO:0000313" key="18">
    <source>
        <dbReference type="Proteomes" id="UP000545037"/>
    </source>
</evidence>
<dbReference type="InterPro" id="IPR036890">
    <property type="entry name" value="HATPase_C_sf"/>
</dbReference>
<dbReference type="InterPro" id="IPR003594">
    <property type="entry name" value="HATPase_dom"/>
</dbReference>
<dbReference type="Pfam" id="PF00512">
    <property type="entry name" value="HisKA"/>
    <property type="match status" value="1"/>
</dbReference>
<gene>
    <name evidence="17" type="ORF">GGR13_000137</name>
</gene>
<keyword evidence="8" id="KW-0547">Nucleotide-binding</keyword>
<dbReference type="InterPro" id="IPR005467">
    <property type="entry name" value="His_kinase_dom"/>
</dbReference>
<keyword evidence="4" id="KW-1003">Cell membrane</keyword>
<keyword evidence="7 15" id="KW-0812">Transmembrane</keyword>
<dbReference type="CDD" id="cd00082">
    <property type="entry name" value="HisKA"/>
    <property type="match status" value="1"/>
</dbReference>
<dbReference type="SMART" id="SM00388">
    <property type="entry name" value="HisKA"/>
    <property type="match status" value="1"/>
</dbReference>
<dbReference type="Pfam" id="PF02518">
    <property type="entry name" value="HATPase_c"/>
    <property type="match status" value="1"/>
</dbReference>
<dbReference type="Gene3D" id="3.30.565.10">
    <property type="entry name" value="Histidine kinase-like ATPase, C-terminal domain"/>
    <property type="match status" value="1"/>
</dbReference>
<comment type="subcellular location">
    <subcellularLocation>
        <location evidence="2">Cell membrane</location>
        <topology evidence="2">Multi-pass membrane protein</topology>
    </subcellularLocation>
</comment>
<evidence type="ECO:0000256" key="13">
    <source>
        <dbReference type="ARBA" id="ARBA00023136"/>
    </source>
</evidence>
<dbReference type="GO" id="GO:0005524">
    <property type="term" value="F:ATP binding"/>
    <property type="evidence" value="ECO:0007669"/>
    <property type="project" value="UniProtKB-KW"/>
</dbReference>
<dbReference type="SMART" id="SM00387">
    <property type="entry name" value="HATPase_c"/>
    <property type="match status" value="1"/>
</dbReference>
<dbReference type="GO" id="GO:0000155">
    <property type="term" value="F:phosphorelay sensor kinase activity"/>
    <property type="evidence" value="ECO:0007669"/>
    <property type="project" value="InterPro"/>
</dbReference>
<dbReference type="InterPro" id="IPR029151">
    <property type="entry name" value="Sensor-like_sf"/>
</dbReference>